<accession>A0A2N6CUC7</accession>
<feature type="region of interest" description="Disordered" evidence="1">
    <location>
        <begin position="61"/>
        <end position="85"/>
    </location>
</feature>
<comment type="caution">
    <text evidence="3">The sequence shown here is derived from an EMBL/GenBank/DDBJ whole genome shotgun (WGS) entry which is preliminary data.</text>
</comment>
<dbReference type="EMBL" id="PKUN01000023">
    <property type="protein sequence ID" value="PLX60770.1"/>
    <property type="molecule type" value="Genomic_DNA"/>
</dbReference>
<feature type="transmembrane region" description="Helical" evidence="2">
    <location>
        <begin position="301"/>
        <end position="321"/>
    </location>
</feature>
<dbReference type="PANTHER" id="PTHR38434">
    <property type="entry name" value="BLL2549 PROTEIN"/>
    <property type="match status" value="1"/>
</dbReference>
<feature type="transmembrane region" description="Helical" evidence="2">
    <location>
        <begin position="737"/>
        <end position="757"/>
    </location>
</feature>
<evidence type="ECO:0000256" key="2">
    <source>
        <dbReference type="SAM" id="Phobius"/>
    </source>
</evidence>
<feature type="transmembrane region" description="Helical" evidence="2">
    <location>
        <begin position="610"/>
        <end position="630"/>
    </location>
</feature>
<keyword evidence="2" id="KW-1133">Transmembrane helix</keyword>
<feature type="transmembrane region" description="Helical" evidence="2">
    <location>
        <begin position="418"/>
        <end position="436"/>
    </location>
</feature>
<feature type="transmembrane region" description="Helical" evidence="2">
    <location>
        <begin position="526"/>
        <end position="546"/>
    </location>
</feature>
<evidence type="ECO:0000256" key="1">
    <source>
        <dbReference type="SAM" id="MobiDB-lite"/>
    </source>
</evidence>
<feature type="region of interest" description="Disordered" evidence="1">
    <location>
        <begin position="102"/>
        <end position="121"/>
    </location>
</feature>
<organism evidence="3 4">
    <name type="scientific">Sedimenticola selenatireducens</name>
    <dbReference type="NCBI Taxonomy" id="191960"/>
    <lineage>
        <taxon>Bacteria</taxon>
        <taxon>Pseudomonadati</taxon>
        <taxon>Pseudomonadota</taxon>
        <taxon>Gammaproteobacteria</taxon>
        <taxon>Chromatiales</taxon>
        <taxon>Sedimenticolaceae</taxon>
        <taxon>Sedimenticola</taxon>
    </lineage>
</organism>
<feature type="transmembrane region" description="Helical" evidence="2">
    <location>
        <begin position="6"/>
        <end position="32"/>
    </location>
</feature>
<feature type="transmembrane region" description="Helical" evidence="2">
    <location>
        <begin position="254"/>
        <end position="271"/>
    </location>
</feature>
<feature type="transmembrane region" description="Helical" evidence="2">
    <location>
        <begin position="675"/>
        <end position="692"/>
    </location>
</feature>
<gene>
    <name evidence="3" type="ORF">C0630_15185</name>
</gene>
<keyword evidence="2" id="KW-0472">Membrane</keyword>
<feature type="transmembrane region" description="Helical" evidence="2">
    <location>
        <begin position="642"/>
        <end position="663"/>
    </location>
</feature>
<feature type="transmembrane region" description="Helical" evidence="2">
    <location>
        <begin position="277"/>
        <end position="296"/>
    </location>
</feature>
<feature type="transmembrane region" description="Helical" evidence="2">
    <location>
        <begin position="385"/>
        <end position="406"/>
    </location>
</feature>
<feature type="transmembrane region" description="Helical" evidence="2">
    <location>
        <begin position="492"/>
        <end position="514"/>
    </location>
</feature>
<feature type="transmembrane region" description="Helical" evidence="2">
    <location>
        <begin position="815"/>
        <end position="837"/>
    </location>
</feature>
<evidence type="ECO:0000313" key="4">
    <source>
        <dbReference type="Proteomes" id="UP000235015"/>
    </source>
</evidence>
<dbReference type="InterPro" id="IPR019286">
    <property type="entry name" value="DUF2339_TM"/>
</dbReference>
<feature type="transmembrane region" description="Helical" evidence="2">
    <location>
        <begin position="584"/>
        <end position="604"/>
    </location>
</feature>
<feature type="transmembrane region" description="Helical" evidence="2">
    <location>
        <begin position="226"/>
        <end position="247"/>
    </location>
</feature>
<dbReference type="STRING" id="1111735.GCA_000428045_01979"/>
<dbReference type="RefSeq" id="WP_273440405.1">
    <property type="nucleotide sequence ID" value="NZ_PKUN01000023.1"/>
</dbReference>
<feature type="transmembrane region" description="Helical" evidence="2">
    <location>
        <begin position="558"/>
        <end position="577"/>
    </location>
</feature>
<feature type="transmembrane region" description="Helical" evidence="2">
    <location>
        <begin position="333"/>
        <end position="350"/>
    </location>
</feature>
<keyword evidence="2" id="KW-0812">Transmembrane</keyword>
<dbReference type="InterPro" id="IPR014600">
    <property type="entry name" value="UCP035905_mem"/>
</dbReference>
<protein>
    <submittedName>
        <fullName evidence="3">DUF2339 domain-containing protein</fullName>
    </submittedName>
</protein>
<dbReference type="PANTHER" id="PTHR38434:SF1">
    <property type="entry name" value="BLL2549 PROTEIN"/>
    <property type="match status" value="1"/>
</dbReference>
<feature type="transmembrane region" description="Helical" evidence="2">
    <location>
        <begin position="362"/>
        <end position="379"/>
    </location>
</feature>
<feature type="transmembrane region" description="Helical" evidence="2">
    <location>
        <begin position="777"/>
        <end position="795"/>
    </location>
</feature>
<feature type="transmembrane region" description="Helical" evidence="2">
    <location>
        <begin position="704"/>
        <end position="725"/>
    </location>
</feature>
<dbReference type="Pfam" id="PF10101">
    <property type="entry name" value="DUF2339"/>
    <property type="match status" value="1"/>
</dbReference>
<dbReference type="PIRSF" id="PIRSF035905">
    <property type="entry name" value="UCP035905_mp"/>
    <property type="match status" value="1"/>
</dbReference>
<evidence type="ECO:0000313" key="3">
    <source>
        <dbReference type="EMBL" id="PLX60770.1"/>
    </source>
</evidence>
<dbReference type="Proteomes" id="UP000235015">
    <property type="component" value="Unassembled WGS sequence"/>
</dbReference>
<feature type="transmembrane region" description="Helical" evidence="2">
    <location>
        <begin position="169"/>
        <end position="191"/>
    </location>
</feature>
<feature type="transmembrane region" description="Helical" evidence="2">
    <location>
        <begin position="198"/>
        <end position="220"/>
    </location>
</feature>
<feature type="transmembrane region" description="Helical" evidence="2">
    <location>
        <begin position="844"/>
        <end position="864"/>
    </location>
</feature>
<sequence length="908" mass="99135">MAYILALLGGVIAIGALGFEAAVFGALIGFLLGTAYSQGQRLERLSQEVIRLRTALLRGAPPPVQPAATAAGAAEQASEPEKAGRQMHEELDFELELAEEAPAASGARPGPPGGQVKRQPSRTSANIFDKLTALVRDYFSGGNLIVRVGVIVLFFGVAFLLKYAAEHSWVPIEFRLMGVAVAGMGMLILGWRLRSRRVLYGLALQGGAVGLLYLTVFSALRLYSLMPAPVAFGLLLLFVLLSALLALLQNASSLAILASAGGFLAPVLTSTGEGSHVALFSYYLLLNGGVLAIAWFKAWRLLNLVGFGFTFVIASLWGYQYYRPEFFTSTEPFLIAFFLMYAAIAVLFAFRQPPNLKGVVDGTLVFGVPLVSAALQAALVRDMEYGLAFSAIALGAFYIVLATLLFKRGGSALRMLSESFLGTGVVFATLAIPFALEGRLSSAFWALEGAAMIWIGIRQARRLPRLFGLALQLLAGLLYLEDSRWISDALPLLNSHFLGAALIALGGLFTAFYLDRHADKRASYEGWAPPLFFLWGVTWWLAAGIQELDRFSSGSDEWAWLLALLALTALLGEWLRVRLPWVRIWWITLGLLPALAVVALGLWLDEPHPLVGAVTVGWLLAFAVQYRLLYRLDAREFSARPLWHGGSFWLLTFLLTTEASWRLDQVIAGSHLWEMIPWGAVPVVLALGLLTIGQRLAWPVQRHILIYNIQVMAPLAVYLLGWAMLANAVSPGNPWPIAYLPVLNPLDLTILAVLLLLLKWWQRIGDWLEQRGVQAGYYFAGLGVALFFWFNGMVVRAVHHWGGVPFDPDLLFRSQVLQAAIAVLWATLGLGSMLAGTRTGRRPLWLAGAGLMGLVVLKLFLVDLSNTGTVARIVAFIGVGLLLLIVGYFSPAPPRRIVEAEWTSKEEV</sequence>
<proteinExistence type="predicted"/>
<feature type="transmembrane region" description="Helical" evidence="2">
    <location>
        <begin position="870"/>
        <end position="889"/>
    </location>
</feature>
<dbReference type="AlphaFoldDB" id="A0A2N6CUC7"/>
<feature type="compositionally biased region" description="Low complexity" evidence="1">
    <location>
        <begin position="66"/>
        <end position="77"/>
    </location>
</feature>
<feature type="transmembrane region" description="Helical" evidence="2">
    <location>
        <begin position="144"/>
        <end position="163"/>
    </location>
</feature>
<name>A0A2N6CUC7_9GAMM</name>
<reference evidence="3 4" key="1">
    <citation type="submission" date="2017-11" db="EMBL/GenBank/DDBJ databases">
        <title>Genome-resolved metagenomics identifies genetic mobility, metabolic interactions, and unexpected diversity in perchlorate-reducing communities.</title>
        <authorList>
            <person name="Barnum T.P."/>
            <person name="Figueroa I.A."/>
            <person name="Carlstrom C.I."/>
            <person name="Lucas L.N."/>
            <person name="Engelbrektson A.L."/>
            <person name="Coates J.D."/>
        </authorList>
    </citation>
    <scope>NUCLEOTIDE SEQUENCE [LARGE SCALE GENOMIC DNA]</scope>
    <source>
        <strain evidence="3">BM301</strain>
    </source>
</reference>